<dbReference type="KEGG" id="spzr:G5C33_14065"/>
<feature type="transmembrane region" description="Helical" evidence="5">
    <location>
        <begin position="306"/>
        <end position="322"/>
    </location>
</feature>
<evidence type="ECO:0000259" key="6">
    <source>
        <dbReference type="PROSITE" id="PS50850"/>
    </source>
</evidence>
<feature type="transmembrane region" description="Helical" evidence="5">
    <location>
        <begin position="395"/>
        <end position="416"/>
    </location>
</feature>
<keyword evidence="8" id="KW-1185">Reference proteome</keyword>
<feature type="transmembrane region" description="Helical" evidence="5">
    <location>
        <begin position="328"/>
        <end position="344"/>
    </location>
</feature>
<feature type="transmembrane region" description="Helical" evidence="5">
    <location>
        <begin position="59"/>
        <end position="76"/>
    </location>
</feature>
<protein>
    <submittedName>
        <fullName evidence="7">MFS transporter</fullName>
    </submittedName>
</protein>
<feature type="transmembrane region" description="Helical" evidence="5">
    <location>
        <begin position="16"/>
        <end position="39"/>
    </location>
</feature>
<proteinExistence type="predicted"/>
<evidence type="ECO:0000256" key="3">
    <source>
        <dbReference type="ARBA" id="ARBA00023136"/>
    </source>
</evidence>
<feature type="transmembrane region" description="Helical" evidence="5">
    <location>
        <begin position="83"/>
        <end position="104"/>
    </location>
</feature>
<keyword evidence="1 5" id="KW-0812">Transmembrane</keyword>
<organism evidence="7 8">
    <name type="scientific">Stakelama tenebrarum</name>
    <dbReference type="NCBI Taxonomy" id="2711215"/>
    <lineage>
        <taxon>Bacteria</taxon>
        <taxon>Pseudomonadati</taxon>
        <taxon>Pseudomonadota</taxon>
        <taxon>Alphaproteobacteria</taxon>
        <taxon>Sphingomonadales</taxon>
        <taxon>Sphingomonadaceae</taxon>
        <taxon>Stakelama</taxon>
    </lineage>
</organism>
<gene>
    <name evidence="7" type="ORF">G5C33_14065</name>
</gene>
<feature type="transmembrane region" description="Helical" evidence="5">
    <location>
        <begin position="365"/>
        <end position="389"/>
    </location>
</feature>
<evidence type="ECO:0000256" key="5">
    <source>
        <dbReference type="SAM" id="Phobius"/>
    </source>
</evidence>
<evidence type="ECO:0000256" key="4">
    <source>
        <dbReference type="SAM" id="MobiDB-lite"/>
    </source>
</evidence>
<sequence length="429" mass="44788">MTDGKSIATQEWKRNWTLVLAASMGFSFFSIMLAATGVFMQPLARDFGWSRTLLSSGPSIALLMTAVLSPFFGALIDKFGGRTVVLPGLVVTMLSVASFGLASGSATQWIILWVIFGFVAVSIKSTAWTAGVLSAFSTSKGLALGLTLAGTAVAQAVVPPLANGLIETVGWRWAFAGMSFGWGGLTLLLCIFFFHDARKRAPVPATPAVESSDGDEVATEEAAAEPPLAGLTPREALRDSALWRVGISNFVVMVLTMGLTIHLFPILTEAGVSRDSAAWLTSLAGIAAIAGKLVTGALLDRFRPNWIGGITLGVTAIVFLLLMEGISSWTLVIFAMLVNGYAAGTKTQITGFLTASYGGMRHFGAIYGVMAGLMALASGVGPMLAGVIYDAFGGYGPFLLAGAIGCGLSGLLMISLPSYPKFEQQETAA</sequence>
<dbReference type="Proteomes" id="UP000501568">
    <property type="component" value="Chromosome"/>
</dbReference>
<dbReference type="GO" id="GO:0022857">
    <property type="term" value="F:transmembrane transporter activity"/>
    <property type="evidence" value="ECO:0007669"/>
    <property type="project" value="InterPro"/>
</dbReference>
<reference evidence="7 8" key="1">
    <citation type="submission" date="2020-02" db="EMBL/GenBank/DDBJ databases">
        <authorList>
            <person name="Zheng R.K."/>
            <person name="Sun C.M."/>
        </authorList>
    </citation>
    <scope>NUCLEOTIDE SEQUENCE [LARGE SCALE GENOMIC DNA]</scope>
    <source>
        <strain evidence="8">zrk23</strain>
    </source>
</reference>
<dbReference type="PANTHER" id="PTHR11360">
    <property type="entry name" value="MONOCARBOXYLATE TRANSPORTER"/>
    <property type="match status" value="1"/>
</dbReference>
<dbReference type="AlphaFoldDB" id="A0A6G6Y8A2"/>
<dbReference type="PROSITE" id="PS50850">
    <property type="entry name" value="MFS"/>
    <property type="match status" value="1"/>
</dbReference>
<feature type="transmembrane region" description="Helical" evidence="5">
    <location>
        <begin position="173"/>
        <end position="194"/>
    </location>
</feature>
<name>A0A6G6Y8A2_9SPHN</name>
<dbReference type="RefSeq" id="WP_165327811.1">
    <property type="nucleotide sequence ID" value="NZ_CP049109.1"/>
</dbReference>
<dbReference type="SUPFAM" id="SSF103473">
    <property type="entry name" value="MFS general substrate transporter"/>
    <property type="match status" value="1"/>
</dbReference>
<evidence type="ECO:0000256" key="2">
    <source>
        <dbReference type="ARBA" id="ARBA00022989"/>
    </source>
</evidence>
<evidence type="ECO:0000313" key="8">
    <source>
        <dbReference type="Proteomes" id="UP000501568"/>
    </source>
</evidence>
<dbReference type="InterPro" id="IPR036259">
    <property type="entry name" value="MFS_trans_sf"/>
</dbReference>
<feature type="transmembrane region" description="Helical" evidence="5">
    <location>
        <begin position="276"/>
        <end position="299"/>
    </location>
</feature>
<evidence type="ECO:0000256" key="1">
    <source>
        <dbReference type="ARBA" id="ARBA00022692"/>
    </source>
</evidence>
<feature type="transmembrane region" description="Helical" evidence="5">
    <location>
        <begin position="110"/>
        <end position="130"/>
    </location>
</feature>
<evidence type="ECO:0000313" key="7">
    <source>
        <dbReference type="EMBL" id="QIG80803.1"/>
    </source>
</evidence>
<dbReference type="InterPro" id="IPR020846">
    <property type="entry name" value="MFS_dom"/>
</dbReference>
<dbReference type="EMBL" id="CP049109">
    <property type="protein sequence ID" value="QIG80803.1"/>
    <property type="molecule type" value="Genomic_DNA"/>
</dbReference>
<feature type="compositionally biased region" description="Acidic residues" evidence="4">
    <location>
        <begin position="212"/>
        <end position="223"/>
    </location>
</feature>
<keyword evidence="2 5" id="KW-1133">Transmembrane helix</keyword>
<dbReference type="Pfam" id="PF07690">
    <property type="entry name" value="MFS_1"/>
    <property type="match status" value="1"/>
</dbReference>
<dbReference type="InterPro" id="IPR011701">
    <property type="entry name" value="MFS"/>
</dbReference>
<feature type="domain" description="Major facilitator superfamily (MFS) profile" evidence="6">
    <location>
        <begin position="18"/>
        <end position="420"/>
    </location>
</feature>
<dbReference type="Gene3D" id="1.20.1250.20">
    <property type="entry name" value="MFS general substrate transporter like domains"/>
    <property type="match status" value="1"/>
</dbReference>
<accession>A0A6G6Y8A2</accession>
<keyword evidence="3 5" id="KW-0472">Membrane</keyword>
<feature type="transmembrane region" description="Helical" evidence="5">
    <location>
        <begin position="241"/>
        <end position="264"/>
    </location>
</feature>
<dbReference type="PANTHER" id="PTHR11360:SF290">
    <property type="entry name" value="MONOCARBOXYLATE MFS PERMEASE"/>
    <property type="match status" value="1"/>
</dbReference>
<feature type="transmembrane region" description="Helical" evidence="5">
    <location>
        <begin position="142"/>
        <end position="161"/>
    </location>
</feature>
<dbReference type="InterPro" id="IPR050327">
    <property type="entry name" value="Proton-linked_MCT"/>
</dbReference>
<feature type="region of interest" description="Disordered" evidence="4">
    <location>
        <begin position="205"/>
        <end position="226"/>
    </location>
</feature>